<keyword evidence="4" id="KW-1185">Reference proteome</keyword>
<dbReference type="Pfam" id="PF09807">
    <property type="entry name" value="ELP6"/>
    <property type="match status" value="2"/>
</dbReference>
<dbReference type="InterPro" id="IPR018627">
    <property type="entry name" value="ELP6"/>
</dbReference>
<dbReference type="UniPathway" id="UPA00988"/>
<evidence type="ECO:0000256" key="1">
    <source>
        <dbReference type="ARBA" id="ARBA00005043"/>
    </source>
</evidence>
<dbReference type="Proteomes" id="UP000007797">
    <property type="component" value="Unassembled WGS sequence"/>
</dbReference>
<dbReference type="RefSeq" id="XP_004360629.1">
    <property type="nucleotide sequence ID" value="XM_004360572.1"/>
</dbReference>
<dbReference type="CDD" id="cd19495">
    <property type="entry name" value="Elp6"/>
    <property type="match status" value="1"/>
</dbReference>
<dbReference type="STRING" id="1054147.F4PMC8"/>
<dbReference type="PANTHER" id="PTHR16184">
    <property type="entry name" value="ELONGATOR COMPLEX PROTEIN 6"/>
    <property type="match status" value="1"/>
</dbReference>
<dbReference type="OrthoDB" id="9995306at2759"/>
<accession>F4PMC8</accession>
<dbReference type="EMBL" id="GL883008">
    <property type="protein sequence ID" value="EGG22778.1"/>
    <property type="molecule type" value="Genomic_DNA"/>
</dbReference>
<proteinExistence type="inferred from homology"/>
<dbReference type="KEGG" id="dfa:DFA_04908"/>
<reference evidence="4" key="1">
    <citation type="journal article" date="2011" name="Genome Res.">
        <title>Phylogeny-wide analysis of social amoeba genomes highlights ancient origins for complex intercellular communication.</title>
        <authorList>
            <person name="Heidel A.J."/>
            <person name="Lawal H.M."/>
            <person name="Felder M."/>
            <person name="Schilde C."/>
            <person name="Helps N.R."/>
            <person name="Tunggal B."/>
            <person name="Rivero F."/>
            <person name="John U."/>
            <person name="Schleicher M."/>
            <person name="Eichinger L."/>
            <person name="Platzer M."/>
            <person name="Noegel A.A."/>
            <person name="Schaap P."/>
            <person name="Gloeckner G."/>
        </authorList>
    </citation>
    <scope>NUCLEOTIDE SEQUENCE [LARGE SCALE GENOMIC DNA]</scope>
    <source>
        <strain evidence="4">SH3</strain>
    </source>
</reference>
<gene>
    <name evidence="3" type="ORF">DFA_04908</name>
</gene>
<comment type="pathway">
    <text evidence="1">tRNA modification; 5-methoxycarbonylmethyl-2-thiouridine-tRNA biosynthesis.</text>
</comment>
<dbReference type="GO" id="GO:0002098">
    <property type="term" value="P:tRNA wobble uridine modification"/>
    <property type="evidence" value="ECO:0007669"/>
    <property type="project" value="InterPro"/>
</dbReference>
<name>F4PMC8_CACFS</name>
<dbReference type="PANTHER" id="PTHR16184:SF6">
    <property type="entry name" value="ELONGATOR COMPLEX PROTEIN 6"/>
    <property type="match status" value="1"/>
</dbReference>
<organism evidence="3 4">
    <name type="scientific">Cavenderia fasciculata</name>
    <name type="common">Slime mold</name>
    <name type="synonym">Dictyostelium fasciculatum</name>
    <dbReference type="NCBI Taxonomy" id="261658"/>
    <lineage>
        <taxon>Eukaryota</taxon>
        <taxon>Amoebozoa</taxon>
        <taxon>Evosea</taxon>
        <taxon>Eumycetozoa</taxon>
        <taxon>Dictyostelia</taxon>
        <taxon>Acytosteliales</taxon>
        <taxon>Cavenderiaceae</taxon>
        <taxon>Cavenderia</taxon>
    </lineage>
</organism>
<dbReference type="OMA" id="KMGCNLT"/>
<evidence type="ECO:0000313" key="3">
    <source>
        <dbReference type="EMBL" id="EGG22778.1"/>
    </source>
</evidence>
<dbReference type="AlphaFoldDB" id="F4PMC8"/>
<sequence>MDLFSHLNWYKSNNQQQQQQDDNNSKPSIPVGKLIVLTDTLQAEGSFIIHHLLQASSKQSDSGVCLLALNQSFYHYNSVGRKLGYNLQNENAKNKFSFINGMSSSPYSWIDRLHAQQMEEEGVEEEPTLDNISKGFQPFPITRLLNNQPTFSQFLQHIYTLFTQDHQKRLNYNPLSQTTFIIDNINILNTFNNLSNNNQQNQNNNNNNRNNYNLDILNLIQYLHSYVNDNQNCSIVVLFHSDCNDDDTFFKLLQYESDITIMVNSLQTGYSKDIDGQISFLQKNQTNHSLDIIQPIHYKVLDNQIKFFALGSRMQ</sequence>
<dbReference type="GO" id="GO:0033588">
    <property type="term" value="C:elongator holoenzyme complex"/>
    <property type="evidence" value="ECO:0007669"/>
    <property type="project" value="InterPro"/>
</dbReference>
<dbReference type="GeneID" id="14875625"/>
<comment type="similarity">
    <text evidence="2">Belongs to the ELP6 family.</text>
</comment>
<evidence type="ECO:0000256" key="2">
    <source>
        <dbReference type="ARBA" id="ARBA00008837"/>
    </source>
</evidence>
<dbReference type="InterPro" id="IPR027417">
    <property type="entry name" value="P-loop_NTPase"/>
</dbReference>
<evidence type="ECO:0000313" key="4">
    <source>
        <dbReference type="Proteomes" id="UP000007797"/>
    </source>
</evidence>
<protein>
    <submittedName>
        <fullName evidence="3">UPF0405 family protein</fullName>
    </submittedName>
</protein>
<dbReference type="Gene3D" id="3.40.50.300">
    <property type="entry name" value="P-loop containing nucleotide triphosphate hydrolases"/>
    <property type="match status" value="1"/>
</dbReference>